<dbReference type="Proteomes" id="UP000703893">
    <property type="component" value="Unassembled WGS sequence"/>
</dbReference>
<feature type="transmembrane region" description="Helical" evidence="1">
    <location>
        <begin position="33"/>
        <end position="51"/>
    </location>
</feature>
<dbReference type="EMBL" id="VGJX01000280">
    <property type="protein sequence ID" value="MBM3274640.1"/>
    <property type="molecule type" value="Genomic_DNA"/>
</dbReference>
<gene>
    <name evidence="2" type="ORF">FJZ00_05785</name>
</gene>
<organism evidence="2 3">
    <name type="scientific">Candidatus Tanganyikabacteria bacterium</name>
    <dbReference type="NCBI Taxonomy" id="2961651"/>
    <lineage>
        <taxon>Bacteria</taxon>
        <taxon>Bacillati</taxon>
        <taxon>Candidatus Sericytochromatia</taxon>
        <taxon>Candidatus Tanganyikabacteria</taxon>
    </lineage>
</organism>
<comment type="caution">
    <text evidence="2">The sequence shown here is derived from an EMBL/GenBank/DDBJ whole genome shotgun (WGS) entry which is preliminary data.</text>
</comment>
<accession>A0A938BN25</accession>
<keyword evidence="1" id="KW-1133">Transmembrane helix</keyword>
<protein>
    <submittedName>
        <fullName evidence="2">Uncharacterized protein</fullName>
    </submittedName>
</protein>
<reference evidence="2 3" key="1">
    <citation type="submission" date="2019-03" db="EMBL/GenBank/DDBJ databases">
        <title>Lake Tanganyika Metagenome-Assembled Genomes (MAGs).</title>
        <authorList>
            <person name="Tran P."/>
        </authorList>
    </citation>
    <scope>NUCLEOTIDE SEQUENCE [LARGE SCALE GENOMIC DNA]</scope>
    <source>
        <strain evidence="2">K_DeepCast_65m_m2_236</strain>
    </source>
</reference>
<name>A0A938BN25_9BACT</name>
<dbReference type="AlphaFoldDB" id="A0A938BN25"/>
<evidence type="ECO:0000313" key="2">
    <source>
        <dbReference type="EMBL" id="MBM3274640.1"/>
    </source>
</evidence>
<evidence type="ECO:0000256" key="1">
    <source>
        <dbReference type="SAM" id="Phobius"/>
    </source>
</evidence>
<sequence length="111" mass="12471">MDLLIIRGVPDGLPISPPTSSEWWIKLLDHGTWALLGVVSVFFCLAFAWSLRGRLGSVLLAWKTQSETMTRELPEIRQGVQRLAEEATGTLRRVESGVNEVKDEVRLLRKA</sequence>
<keyword evidence="1" id="KW-0812">Transmembrane</keyword>
<keyword evidence="1" id="KW-0472">Membrane</keyword>
<evidence type="ECO:0000313" key="3">
    <source>
        <dbReference type="Proteomes" id="UP000703893"/>
    </source>
</evidence>
<proteinExistence type="predicted"/>